<dbReference type="Gene3D" id="1.10.10.10">
    <property type="entry name" value="Winged helix-like DNA-binding domain superfamily/Winged helix DNA-binding domain"/>
    <property type="match status" value="1"/>
</dbReference>
<dbReference type="InterPro" id="IPR013225">
    <property type="entry name" value="PaaX_C"/>
</dbReference>
<gene>
    <name evidence="4" type="ORF">GCM10023321_69000</name>
</gene>
<evidence type="ECO:0000259" key="2">
    <source>
        <dbReference type="Pfam" id="PF08223"/>
    </source>
</evidence>
<comment type="caution">
    <text evidence="4">The sequence shown here is derived from an EMBL/GenBank/DDBJ whole genome shotgun (WGS) entry which is preliminary data.</text>
</comment>
<dbReference type="InterPro" id="IPR036390">
    <property type="entry name" value="WH_DNA-bd_sf"/>
</dbReference>
<evidence type="ECO:0000313" key="5">
    <source>
        <dbReference type="Proteomes" id="UP001428817"/>
    </source>
</evidence>
<evidence type="ECO:0000313" key="4">
    <source>
        <dbReference type="EMBL" id="GAA5171026.1"/>
    </source>
</evidence>
<dbReference type="SUPFAM" id="SSF46785">
    <property type="entry name" value="Winged helix' DNA-binding domain"/>
    <property type="match status" value="1"/>
</dbReference>
<dbReference type="PANTHER" id="PTHR30319">
    <property type="entry name" value="PHENYLACETIC ACID REGULATOR-RELATED TRANSCRIPTIONAL REPRESSOR"/>
    <property type="match status" value="1"/>
</dbReference>
<dbReference type="InterPro" id="IPR012906">
    <property type="entry name" value="PaaX-like_N"/>
</dbReference>
<dbReference type="Pfam" id="PF07848">
    <property type="entry name" value="PaaX"/>
    <property type="match status" value="1"/>
</dbReference>
<protein>
    <recommendedName>
        <fullName evidence="6">PaaX family transcriptional regulator</fullName>
    </recommendedName>
</protein>
<dbReference type="Pfam" id="PF20803">
    <property type="entry name" value="PaaX_M"/>
    <property type="match status" value="1"/>
</dbReference>
<dbReference type="Gene3D" id="3.30.70.2650">
    <property type="match status" value="1"/>
</dbReference>
<accession>A0ABP9R347</accession>
<dbReference type="Proteomes" id="UP001428817">
    <property type="component" value="Unassembled WGS sequence"/>
</dbReference>
<name>A0ABP9R347_9PSEU</name>
<feature type="domain" description="Transcriptional repressor PaaX-like central Cas2-like" evidence="3">
    <location>
        <begin position="58"/>
        <end position="137"/>
    </location>
</feature>
<reference evidence="5" key="1">
    <citation type="journal article" date="2019" name="Int. J. Syst. Evol. Microbiol.">
        <title>The Global Catalogue of Microorganisms (GCM) 10K type strain sequencing project: providing services to taxonomists for standard genome sequencing and annotation.</title>
        <authorList>
            <consortium name="The Broad Institute Genomics Platform"/>
            <consortium name="The Broad Institute Genome Sequencing Center for Infectious Disease"/>
            <person name="Wu L."/>
            <person name="Ma J."/>
        </authorList>
    </citation>
    <scope>NUCLEOTIDE SEQUENCE [LARGE SCALE GENOMIC DNA]</scope>
    <source>
        <strain evidence="5">JCM 18303</strain>
    </source>
</reference>
<organism evidence="4 5">
    <name type="scientific">Pseudonocardia eucalypti</name>
    <dbReference type="NCBI Taxonomy" id="648755"/>
    <lineage>
        <taxon>Bacteria</taxon>
        <taxon>Bacillati</taxon>
        <taxon>Actinomycetota</taxon>
        <taxon>Actinomycetes</taxon>
        <taxon>Pseudonocardiales</taxon>
        <taxon>Pseudonocardiaceae</taxon>
        <taxon>Pseudonocardia</taxon>
    </lineage>
</organism>
<feature type="domain" description="Transcriptional repressor PaaX-like N-terminal" evidence="1">
    <location>
        <begin position="4"/>
        <end position="40"/>
    </location>
</feature>
<dbReference type="PANTHER" id="PTHR30319:SF1">
    <property type="entry name" value="TRANSCRIPTIONAL REPRESSOR PAAX"/>
    <property type="match status" value="1"/>
</dbReference>
<keyword evidence="5" id="KW-1185">Reference proteome</keyword>
<evidence type="ECO:0000259" key="3">
    <source>
        <dbReference type="Pfam" id="PF20803"/>
    </source>
</evidence>
<dbReference type="InterPro" id="IPR011965">
    <property type="entry name" value="PaaX_trns_reg"/>
</dbReference>
<dbReference type="InterPro" id="IPR048846">
    <property type="entry name" value="PaaX-like_central"/>
</dbReference>
<dbReference type="Pfam" id="PF08223">
    <property type="entry name" value="PaaX_C"/>
    <property type="match status" value="1"/>
</dbReference>
<dbReference type="InterPro" id="IPR036388">
    <property type="entry name" value="WH-like_DNA-bd_sf"/>
</dbReference>
<dbReference type="PIRSF" id="PIRSF020623">
    <property type="entry name" value="PaaX"/>
    <property type="match status" value="1"/>
</dbReference>
<feature type="domain" description="Transcriptional repressor PaaX-like C-terminal" evidence="2">
    <location>
        <begin position="142"/>
        <end position="229"/>
    </location>
</feature>
<evidence type="ECO:0000259" key="1">
    <source>
        <dbReference type="Pfam" id="PF07848"/>
    </source>
</evidence>
<dbReference type="Gene3D" id="1.20.58.1460">
    <property type="match status" value="1"/>
</dbReference>
<proteinExistence type="predicted"/>
<sequence>MGCFGVPEATVRVVVTRLRKEGWLASRRDGRETTYLLTDAAGHMLEEGQERVFRRSEQAWDGRWHLVIYSVPETERAVREQLRKKLSWLGYGPLSPSVWLSPHDRVDEVKLAVAQWSSVRMDLFSAASEGPQVDRAMAARSWDLDELNRDYAELVAEFEPRLEHYSSGDLAGQDALVERTRLVGRYRESLYRDPELPVQLLPEDWAGWTAHKVFRQAHELLREPAEECVASLLSRTA</sequence>
<dbReference type="EMBL" id="BAABJP010000045">
    <property type="protein sequence ID" value="GAA5171026.1"/>
    <property type="molecule type" value="Genomic_DNA"/>
</dbReference>
<evidence type="ECO:0008006" key="6">
    <source>
        <dbReference type="Google" id="ProtNLM"/>
    </source>
</evidence>